<keyword evidence="6 10" id="KW-1133">Transmembrane helix</keyword>
<evidence type="ECO:0000256" key="3">
    <source>
        <dbReference type="ARBA" id="ARBA00018074"/>
    </source>
</evidence>
<organism evidence="12 13">
    <name type="scientific">Steinernema hermaphroditum</name>
    <dbReference type="NCBI Taxonomy" id="289476"/>
    <lineage>
        <taxon>Eukaryota</taxon>
        <taxon>Metazoa</taxon>
        <taxon>Ecdysozoa</taxon>
        <taxon>Nematoda</taxon>
        <taxon>Chromadorea</taxon>
        <taxon>Rhabditida</taxon>
        <taxon>Tylenchina</taxon>
        <taxon>Panagrolaimomorpha</taxon>
        <taxon>Strongyloidoidea</taxon>
        <taxon>Steinernematidae</taxon>
        <taxon>Steinernema</taxon>
    </lineage>
</organism>
<evidence type="ECO:0000256" key="6">
    <source>
        <dbReference type="ARBA" id="ARBA00022989"/>
    </source>
</evidence>
<evidence type="ECO:0000256" key="4">
    <source>
        <dbReference type="ARBA" id="ARBA00022448"/>
    </source>
</evidence>
<feature type="region of interest" description="Disordered" evidence="11">
    <location>
        <begin position="593"/>
        <end position="617"/>
    </location>
</feature>
<evidence type="ECO:0000256" key="10">
    <source>
        <dbReference type="RuleBase" id="RU364027"/>
    </source>
</evidence>
<dbReference type="GO" id="GO:0000422">
    <property type="term" value="P:autophagy of mitochondrion"/>
    <property type="evidence" value="ECO:0007669"/>
    <property type="project" value="TreeGrafter"/>
</dbReference>
<protein>
    <recommendedName>
        <fullName evidence="3 10">Autophagy-related protein 9</fullName>
    </recommendedName>
</protein>
<dbReference type="AlphaFoldDB" id="A0AA39LVX3"/>
<comment type="caution">
    <text evidence="12">The sequence shown here is derived from an EMBL/GenBank/DDBJ whole genome shotgun (WGS) entry which is preliminary data.</text>
</comment>
<feature type="transmembrane region" description="Helical" evidence="10">
    <location>
        <begin position="427"/>
        <end position="446"/>
    </location>
</feature>
<evidence type="ECO:0000256" key="11">
    <source>
        <dbReference type="SAM" id="MobiDB-lite"/>
    </source>
</evidence>
<evidence type="ECO:0000256" key="8">
    <source>
        <dbReference type="ARBA" id="ARBA00023055"/>
    </source>
</evidence>
<dbReference type="GO" id="GO:0034497">
    <property type="term" value="P:protein localization to phagophore assembly site"/>
    <property type="evidence" value="ECO:0007669"/>
    <property type="project" value="TreeGrafter"/>
</dbReference>
<dbReference type="GO" id="GO:0006869">
    <property type="term" value="P:lipid transport"/>
    <property type="evidence" value="ECO:0007669"/>
    <property type="project" value="UniProtKB-KW"/>
</dbReference>
<name>A0AA39LVX3_9BILA</name>
<sequence>MDWLLGKKKHYQTIDGDYDDPENVGTSSTYGTAPSYYSIGEAPSVNGSHMNSAGNDIYGSPPQLHQIQASSTTHGDRRDSFIASSSGNGDQRWDHIEDLDQFFTRIYEYHQGGGFRCISLKHSLDLLQFIFIVCFATFWMQCIDYDLLFKKSNTTIDGVTISGKTHFSDVVISDCPARMNIFVIIAILVALLFWLYRLIRVATLLTQFSSMQRFYRTALGVPDDQLHNFTWNCIVKKVCNIQSSDHKLVINRDEIDELDVYQRILRYENYFVAMVNKDILPVYLNIPFLGAFPYFPDGLKLNLEYMLFWGHWSPWEGPYSLKREYKQPRDRERCVAQMRETMLWVGIVNIVLLPLIFIYQILYGFFSLAEMIKRDPGVLGTRKYSNYGRMRIRHFNELEHELHQRLNRSYDFAVKYTDQFVNRGLEIVARNVAFVAASIFFVLTGLTMWDEDVIAVSHVLTVLAACGAVVMCCRPFIGNENMVFSPDWFMGHIIAQIHYAPPGWKENAHTDEVQRGFGQLFQLRPYVLLVELLSPVITPFVILFDLRPRAHRFVDFFMEHSTNIEGLGDVCTFATMEVARHGDPVFQASVIDPEPEEEDEDEEEQPDPTSISSPMRDGKTEMSLMHFAAVNPEWNPPASSQRFLERFKKTFNKDVHDMREAVNLENNLLRQSIFSLVPMSLAPHLAMAGGEGSSAAMLSSVANNFKARDGFTRMEGPPRNPATALCQAPSLTESLRQSGVVDPMNALRMSQIHTNEIAAEMSLNALYLYGLRSRKMGLERSAADGSSYGSFRGAGADLFSVPDRSAMYDAMQSTSGLHQHQRSHLIPGGIHASIVEEQGDEDAAPATFPTA</sequence>
<keyword evidence="4 10" id="KW-0813">Transport</keyword>
<feature type="transmembrane region" description="Helical" evidence="10">
    <location>
        <begin position="453"/>
        <end position="477"/>
    </location>
</feature>
<evidence type="ECO:0000256" key="5">
    <source>
        <dbReference type="ARBA" id="ARBA00022692"/>
    </source>
</evidence>
<keyword evidence="9 10" id="KW-0472">Membrane</keyword>
<evidence type="ECO:0000313" key="12">
    <source>
        <dbReference type="EMBL" id="KAK0411290.1"/>
    </source>
</evidence>
<comment type="function">
    <text evidence="10">Phospholipid scramblase involved in autophagy. Cycles between the preautophagosomal structure/phagophore assembly site (PAS) and the cytoplasmic vesicle pool and supplies membrane for the growing autophagosome. Lipid scramblase activity plays a key role in preautophagosomal structure/phagophore assembly by distributing the phospholipids that arrive through ATG2 from the cytoplasmic to the luminal leaflet of the bilayer, thereby driving autophagosomal membrane expansion.</text>
</comment>
<comment type="similarity">
    <text evidence="2 10">Belongs to the ATG9 family.</text>
</comment>
<dbReference type="GO" id="GO:0034045">
    <property type="term" value="C:phagophore assembly site membrane"/>
    <property type="evidence" value="ECO:0007669"/>
    <property type="project" value="UniProtKB-SubCell"/>
</dbReference>
<dbReference type="PANTHER" id="PTHR13038:SF10">
    <property type="entry name" value="AUTOPHAGY-RELATED PROTEIN 9"/>
    <property type="match status" value="1"/>
</dbReference>
<proteinExistence type="inferred from homology"/>
<dbReference type="PANTHER" id="PTHR13038">
    <property type="entry name" value="APG9 AUTOPHAGY 9"/>
    <property type="match status" value="1"/>
</dbReference>
<accession>A0AA39LVX3</accession>
<dbReference type="Proteomes" id="UP001175271">
    <property type="component" value="Unassembled WGS sequence"/>
</dbReference>
<dbReference type="GO" id="GO:0061709">
    <property type="term" value="P:reticulophagy"/>
    <property type="evidence" value="ECO:0007669"/>
    <property type="project" value="TreeGrafter"/>
</dbReference>
<keyword evidence="5 10" id="KW-0812">Transmembrane</keyword>
<evidence type="ECO:0000256" key="7">
    <source>
        <dbReference type="ARBA" id="ARBA00023006"/>
    </source>
</evidence>
<feature type="transmembrane region" description="Helical" evidence="10">
    <location>
        <begin position="179"/>
        <end position="199"/>
    </location>
</feature>
<dbReference type="GO" id="GO:0005776">
    <property type="term" value="C:autophagosome"/>
    <property type="evidence" value="ECO:0007669"/>
    <property type="project" value="TreeGrafter"/>
</dbReference>
<keyword evidence="8 10" id="KW-0445">Lipid transport</keyword>
<dbReference type="EMBL" id="JAUCMV010000003">
    <property type="protein sequence ID" value="KAK0411290.1"/>
    <property type="molecule type" value="Genomic_DNA"/>
</dbReference>
<dbReference type="InterPro" id="IPR007241">
    <property type="entry name" value="Autophagy-rel_prot_9"/>
</dbReference>
<keyword evidence="13" id="KW-1185">Reference proteome</keyword>
<evidence type="ECO:0000256" key="9">
    <source>
        <dbReference type="ARBA" id="ARBA00023136"/>
    </source>
</evidence>
<gene>
    <name evidence="12" type="ORF">QR680_005583</name>
</gene>
<feature type="compositionally biased region" description="Acidic residues" evidence="11">
    <location>
        <begin position="593"/>
        <end position="606"/>
    </location>
</feature>
<comment type="subcellular location">
    <subcellularLocation>
        <location evidence="1 10">Preautophagosomal structure membrane</location>
        <topology evidence="1 10">Multi-pass membrane protein</topology>
    </subcellularLocation>
</comment>
<keyword evidence="7 10" id="KW-0072">Autophagy</keyword>
<feature type="transmembrane region" description="Helical" evidence="10">
    <location>
        <begin position="341"/>
        <end position="366"/>
    </location>
</feature>
<feature type="region of interest" description="Disordered" evidence="11">
    <location>
        <begin position="66"/>
        <end position="88"/>
    </location>
</feature>
<evidence type="ECO:0000313" key="13">
    <source>
        <dbReference type="Proteomes" id="UP001175271"/>
    </source>
</evidence>
<dbReference type="Pfam" id="PF04109">
    <property type="entry name" value="ATG9"/>
    <property type="match status" value="1"/>
</dbReference>
<evidence type="ECO:0000256" key="2">
    <source>
        <dbReference type="ARBA" id="ARBA00006185"/>
    </source>
</evidence>
<reference evidence="12" key="1">
    <citation type="submission" date="2023-06" db="EMBL/GenBank/DDBJ databases">
        <title>Genomic analysis of the entomopathogenic nematode Steinernema hermaphroditum.</title>
        <authorList>
            <person name="Schwarz E.M."/>
            <person name="Heppert J.K."/>
            <person name="Baniya A."/>
            <person name="Schwartz H.T."/>
            <person name="Tan C.-H."/>
            <person name="Antoshechkin I."/>
            <person name="Sternberg P.W."/>
            <person name="Goodrich-Blair H."/>
            <person name="Dillman A.R."/>
        </authorList>
    </citation>
    <scope>NUCLEOTIDE SEQUENCE</scope>
    <source>
        <strain evidence="12">PS9179</strain>
        <tissue evidence="12">Whole animal</tissue>
    </source>
</reference>
<evidence type="ECO:0000256" key="1">
    <source>
        <dbReference type="ARBA" id="ARBA00004511"/>
    </source>
</evidence>
<feature type="transmembrane region" description="Helical" evidence="10">
    <location>
        <begin position="124"/>
        <end position="141"/>
    </location>
</feature>
<dbReference type="GO" id="GO:0034727">
    <property type="term" value="P:piecemeal microautophagy of the nucleus"/>
    <property type="evidence" value="ECO:0007669"/>
    <property type="project" value="TreeGrafter"/>
</dbReference>